<dbReference type="AlphaFoldDB" id="A0A7X2LTA5"/>
<evidence type="ECO:0000313" key="6">
    <source>
        <dbReference type="EMBL" id="MRV71792.1"/>
    </source>
</evidence>
<evidence type="ECO:0000259" key="5">
    <source>
        <dbReference type="Pfam" id="PF00171"/>
    </source>
</evidence>
<dbReference type="Gene3D" id="3.40.605.10">
    <property type="entry name" value="Aldehyde Dehydrogenase, Chain A, domain 1"/>
    <property type="match status" value="1"/>
</dbReference>
<evidence type="ECO:0000256" key="4">
    <source>
        <dbReference type="RuleBase" id="RU003345"/>
    </source>
</evidence>
<dbReference type="FunFam" id="3.40.605.10:FF:000001">
    <property type="entry name" value="Aldehyde dehydrogenase 1"/>
    <property type="match status" value="1"/>
</dbReference>
<name>A0A7X2LTA5_9BURK</name>
<dbReference type="InterPro" id="IPR016163">
    <property type="entry name" value="Ald_DH_C"/>
</dbReference>
<dbReference type="InterPro" id="IPR015590">
    <property type="entry name" value="Aldehyde_DH_dom"/>
</dbReference>
<comment type="similarity">
    <text evidence="1 4">Belongs to the aldehyde dehydrogenase family.</text>
</comment>
<reference evidence="6 7" key="1">
    <citation type="submission" date="2019-11" db="EMBL/GenBank/DDBJ databases">
        <title>Novel species isolated from a subtropical stream in China.</title>
        <authorList>
            <person name="Lu H."/>
        </authorList>
    </citation>
    <scope>NUCLEOTIDE SEQUENCE [LARGE SCALE GENOMIC DNA]</scope>
    <source>
        <strain evidence="6 7">FT92W</strain>
    </source>
</reference>
<dbReference type="Pfam" id="PF00171">
    <property type="entry name" value="Aldedh"/>
    <property type="match status" value="1"/>
</dbReference>
<dbReference type="InterPro" id="IPR016161">
    <property type="entry name" value="Ald_DH/histidinol_DH"/>
</dbReference>
<keyword evidence="2 4" id="KW-0560">Oxidoreductase</keyword>
<dbReference type="InterPro" id="IPR016160">
    <property type="entry name" value="Ald_DH_CS_CYS"/>
</dbReference>
<keyword evidence="7" id="KW-1185">Reference proteome</keyword>
<gene>
    <name evidence="6" type="ORF">GJ700_08625</name>
</gene>
<comment type="caution">
    <text evidence="6">The sequence shown here is derived from an EMBL/GenBank/DDBJ whole genome shotgun (WGS) entry which is preliminary data.</text>
</comment>
<feature type="active site" evidence="3">
    <location>
        <position position="263"/>
    </location>
</feature>
<dbReference type="Gene3D" id="3.40.309.10">
    <property type="entry name" value="Aldehyde Dehydrogenase, Chain A, domain 2"/>
    <property type="match status" value="1"/>
</dbReference>
<protein>
    <submittedName>
        <fullName evidence="6">Aldehyde dehydrogenase family protein</fullName>
    </submittedName>
</protein>
<dbReference type="RefSeq" id="WP_154372638.1">
    <property type="nucleotide sequence ID" value="NZ_WKJJ01000004.1"/>
</dbReference>
<dbReference type="PANTHER" id="PTHR11699">
    <property type="entry name" value="ALDEHYDE DEHYDROGENASE-RELATED"/>
    <property type="match status" value="1"/>
</dbReference>
<organism evidence="6 7">
    <name type="scientific">Pseudoduganella rivuli</name>
    <dbReference type="NCBI Taxonomy" id="2666085"/>
    <lineage>
        <taxon>Bacteria</taxon>
        <taxon>Pseudomonadati</taxon>
        <taxon>Pseudomonadota</taxon>
        <taxon>Betaproteobacteria</taxon>
        <taxon>Burkholderiales</taxon>
        <taxon>Oxalobacteraceae</taxon>
        <taxon>Telluria group</taxon>
        <taxon>Pseudoduganella</taxon>
    </lineage>
</organism>
<evidence type="ECO:0000256" key="2">
    <source>
        <dbReference type="ARBA" id="ARBA00023002"/>
    </source>
</evidence>
<dbReference type="PROSITE" id="PS00687">
    <property type="entry name" value="ALDEHYDE_DEHYDR_GLU"/>
    <property type="match status" value="1"/>
</dbReference>
<dbReference type="InterPro" id="IPR016162">
    <property type="entry name" value="Ald_DH_N"/>
</dbReference>
<dbReference type="EMBL" id="WKJJ01000004">
    <property type="protein sequence ID" value="MRV71792.1"/>
    <property type="molecule type" value="Genomic_DNA"/>
</dbReference>
<dbReference type="FunFam" id="3.40.309.10:FF:000012">
    <property type="entry name" value="Betaine aldehyde dehydrogenase"/>
    <property type="match status" value="1"/>
</dbReference>
<dbReference type="Proteomes" id="UP000446768">
    <property type="component" value="Unassembled WGS sequence"/>
</dbReference>
<dbReference type="InterPro" id="IPR029510">
    <property type="entry name" value="Ald_DH_CS_GLU"/>
</dbReference>
<evidence type="ECO:0000313" key="7">
    <source>
        <dbReference type="Proteomes" id="UP000446768"/>
    </source>
</evidence>
<dbReference type="PROSITE" id="PS00070">
    <property type="entry name" value="ALDEHYDE_DEHYDR_CYS"/>
    <property type="match status" value="1"/>
</dbReference>
<proteinExistence type="inferred from homology"/>
<accession>A0A7X2LTA5</accession>
<dbReference type="GO" id="GO:0004030">
    <property type="term" value="F:aldehyde dehydrogenase [NAD(P)+] activity"/>
    <property type="evidence" value="ECO:0007669"/>
    <property type="project" value="UniProtKB-ARBA"/>
</dbReference>
<feature type="domain" description="Aldehyde dehydrogenase" evidence="5">
    <location>
        <begin position="22"/>
        <end position="486"/>
    </location>
</feature>
<evidence type="ECO:0000256" key="1">
    <source>
        <dbReference type="ARBA" id="ARBA00009986"/>
    </source>
</evidence>
<evidence type="ECO:0000256" key="3">
    <source>
        <dbReference type="PROSITE-ProRule" id="PRU10007"/>
    </source>
</evidence>
<sequence>MTTLAEHFNLQQQYRHFIGGEWTDGGNGHIDVVNPAREEVIARVPNGGVEEIDAAVCAARAQFDGGAWSRLSGPERGALMLKLADLVERDAELIARYDALCIGRPFAEPQILDLPNALQTLRHFAGWADKIEGRTIPTPGYFGRPTLSYTIREAVGVIGAIVPWNTPFMITCWKLAPALATGCTIVIKPAEETPLSALHLAKLAQEAGFPPGVINVVTGRGAVAGAALAVHPGVDKVTFTGSPVVGAEIMRNAGPLFKRVAMELGGKSPQIVFDDANLDAAIQGCAMGLFFNQGQVCAAGTRVLVQRGVYNQVLQGLRGAAESIRVGDPMEEGVNMGAVAKRSQYDSVARYIRAGIEDGATLVTGGAVEGGKGCFIRPTLFSDATNDMRIAREEIFGPVGTLIPFDTEEQALAMANDSKYGLGATIWTQDIGRAHRMAGKVQAGAVGINGWAPIDARLPWGGVKTSGLGRELGYSGIEACTEEKVITVVL</sequence>
<dbReference type="SUPFAM" id="SSF53720">
    <property type="entry name" value="ALDH-like"/>
    <property type="match status" value="1"/>
</dbReference>